<dbReference type="InterPro" id="IPR036264">
    <property type="entry name" value="Bact_exopeptidase_dim_dom"/>
</dbReference>
<gene>
    <name evidence="4" type="ORF">PFICI_03141</name>
</gene>
<evidence type="ECO:0000256" key="2">
    <source>
        <dbReference type="PIRNR" id="PIRNR037226"/>
    </source>
</evidence>
<dbReference type="PANTHER" id="PTHR30575">
    <property type="entry name" value="PEPTIDASE M20"/>
    <property type="match status" value="1"/>
</dbReference>
<sequence length="427" mass="45854">MTVVSLPNVPALADVVLSATDEQQILLDTAERFHQQLWDINKTIHDNPELCYKEFKAHDAITSFLEANGLETTNHAYGLDTSFVAEYGQGGRLVTLCAEYDALPGIGHGCGHNLIATAAIASFLGVVHLIKSANIPGRVRLLGCPAEEGGGGKIKLIQAGAFHGVDAALMLHPIPPVDRDHPDTTGLFDGISYGTCLAGSRFRATFKGKAAHAGAMPWLGVNALDAATLAYTAVGMLRQQIMPHDRINIIIKEGGTSSNVISDRSVIDACTRSATLKEMVLLQDRVVKCFEGAAIATGCDVVVEEEGEAYADLRPNETLCTEFTEEMRRVGKTYYCDLGKKDVGGYGTDMGNVSYECPSFHGTFVIPLRDGENIHGPGFTRAGGTEEAFNTALEAANGMAATAWKVLRDQEFASKVMEKFEADKALR</sequence>
<dbReference type="GeneID" id="19268154"/>
<dbReference type="EMBL" id="KI912110">
    <property type="protein sequence ID" value="ETS85116.1"/>
    <property type="molecule type" value="Genomic_DNA"/>
</dbReference>
<keyword evidence="5" id="KW-1185">Reference proteome</keyword>
<name>W3XIQ2_PESFW</name>
<dbReference type="eggNOG" id="ENOG502QQPD">
    <property type="taxonomic scope" value="Eukaryota"/>
</dbReference>
<dbReference type="RefSeq" id="XP_007829913.1">
    <property type="nucleotide sequence ID" value="XM_007831722.1"/>
</dbReference>
<organism evidence="4 5">
    <name type="scientific">Pestalotiopsis fici (strain W106-1 / CGMCC3.15140)</name>
    <dbReference type="NCBI Taxonomy" id="1229662"/>
    <lineage>
        <taxon>Eukaryota</taxon>
        <taxon>Fungi</taxon>
        <taxon>Dikarya</taxon>
        <taxon>Ascomycota</taxon>
        <taxon>Pezizomycotina</taxon>
        <taxon>Sordariomycetes</taxon>
        <taxon>Xylariomycetidae</taxon>
        <taxon>Amphisphaeriales</taxon>
        <taxon>Sporocadaceae</taxon>
        <taxon>Pestalotiopsis</taxon>
    </lineage>
</organism>
<feature type="domain" description="Peptidase M20 dimerisation" evidence="3">
    <location>
        <begin position="202"/>
        <end position="289"/>
    </location>
</feature>
<dbReference type="OrthoDB" id="6119954at2759"/>
<dbReference type="InterPro" id="IPR011650">
    <property type="entry name" value="Peptidase_M20_dimer"/>
</dbReference>
<dbReference type="InterPro" id="IPR017144">
    <property type="entry name" value="Xaa-Arg_dipeptidase"/>
</dbReference>
<dbReference type="InParanoid" id="W3XIQ2"/>
<dbReference type="MEROPS" id="M20.021"/>
<dbReference type="PANTHER" id="PTHR30575:SF0">
    <property type="entry name" value="XAA-ARG DIPEPTIDASE"/>
    <property type="match status" value="1"/>
</dbReference>
<proteinExistence type="inferred from homology"/>
<dbReference type="OMA" id="RVENCMK"/>
<evidence type="ECO:0000313" key="4">
    <source>
        <dbReference type="EMBL" id="ETS85116.1"/>
    </source>
</evidence>
<dbReference type="Gene3D" id="3.30.70.360">
    <property type="match status" value="1"/>
</dbReference>
<dbReference type="Proteomes" id="UP000030651">
    <property type="component" value="Unassembled WGS sequence"/>
</dbReference>
<dbReference type="InterPro" id="IPR017439">
    <property type="entry name" value="Amidohydrolase"/>
</dbReference>
<protein>
    <recommendedName>
        <fullName evidence="2">Peptidase M20 domain-containing protein 2</fullName>
    </recommendedName>
</protein>
<dbReference type="GO" id="GO:0016805">
    <property type="term" value="F:dipeptidase activity"/>
    <property type="evidence" value="ECO:0007669"/>
    <property type="project" value="InterPro"/>
</dbReference>
<dbReference type="InterPro" id="IPR052030">
    <property type="entry name" value="Peptidase_M20/M20A_hydrolases"/>
</dbReference>
<accession>W3XIQ2</accession>
<dbReference type="Pfam" id="PF07687">
    <property type="entry name" value="M20_dimer"/>
    <property type="match status" value="1"/>
</dbReference>
<dbReference type="PIRSF" id="PIRSF037226">
    <property type="entry name" value="Amidohydrolase_ACY1L2_prd"/>
    <property type="match status" value="1"/>
</dbReference>
<comment type="similarity">
    <text evidence="1 2">Belongs to the peptidase M20A family.</text>
</comment>
<dbReference type="SUPFAM" id="SSF55031">
    <property type="entry name" value="Bacterial exopeptidase dimerisation domain"/>
    <property type="match status" value="1"/>
</dbReference>
<evidence type="ECO:0000256" key="1">
    <source>
        <dbReference type="ARBA" id="ARBA00006247"/>
    </source>
</evidence>
<dbReference type="Pfam" id="PF01546">
    <property type="entry name" value="Peptidase_M20"/>
    <property type="match status" value="1"/>
</dbReference>
<dbReference type="AlphaFoldDB" id="W3XIQ2"/>
<dbReference type="InterPro" id="IPR002933">
    <property type="entry name" value="Peptidase_M20"/>
</dbReference>
<dbReference type="FunFam" id="3.30.70.360:FF:000004">
    <property type="entry name" value="Peptidase M20 domain-containing protein 2"/>
    <property type="match status" value="1"/>
</dbReference>
<dbReference type="CDD" id="cd05672">
    <property type="entry name" value="M20_ACY1L2-like"/>
    <property type="match status" value="1"/>
</dbReference>
<evidence type="ECO:0000313" key="5">
    <source>
        <dbReference type="Proteomes" id="UP000030651"/>
    </source>
</evidence>
<evidence type="ECO:0000259" key="3">
    <source>
        <dbReference type="Pfam" id="PF07687"/>
    </source>
</evidence>
<reference evidence="5" key="1">
    <citation type="journal article" date="2015" name="BMC Genomics">
        <title>Genomic and transcriptomic analysis of the endophytic fungus Pestalotiopsis fici reveals its lifestyle and high potential for synthesis of natural products.</title>
        <authorList>
            <person name="Wang X."/>
            <person name="Zhang X."/>
            <person name="Liu L."/>
            <person name="Xiang M."/>
            <person name="Wang W."/>
            <person name="Sun X."/>
            <person name="Che Y."/>
            <person name="Guo L."/>
            <person name="Liu G."/>
            <person name="Guo L."/>
            <person name="Wang C."/>
            <person name="Yin W.B."/>
            <person name="Stadler M."/>
            <person name="Zhang X."/>
            <person name="Liu X."/>
        </authorList>
    </citation>
    <scope>NUCLEOTIDE SEQUENCE [LARGE SCALE GENOMIC DNA]</scope>
    <source>
        <strain evidence="5">W106-1 / CGMCC3.15140</strain>
    </source>
</reference>
<dbReference type="HOGENOM" id="CLU_031812_1_2_1"/>
<dbReference type="Gene3D" id="3.40.630.10">
    <property type="entry name" value="Zn peptidases"/>
    <property type="match status" value="1"/>
</dbReference>
<dbReference type="NCBIfam" id="TIGR01891">
    <property type="entry name" value="amidohydrolases"/>
    <property type="match status" value="1"/>
</dbReference>
<dbReference type="SUPFAM" id="SSF53187">
    <property type="entry name" value="Zn-dependent exopeptidases"/>
    <property type="match status" value="1"/>
</dbReference>
<dbReference type="KEGG" id="pfy:PFICI_03141"/>